<evidence type="ECO:0000313" key="5">
    <source>
        <dbReference type="Proteomes" id="UP000235392"/>
    </source>
</evidence>
<dbReference type="EMBL" id="PGCI01000373">
    <property type="protein sequence ID" value="PLW28215.1"/>
    <property type="molecule type" value="Genomic_DNA"/>
</dbReference>
<feature type="compositionally biased region" description="Polar residues" evidence="1">
    <location>
        <begin position="54"/>
        <end position="64"/>
    </location>
</feature>
<evidence type="ECO:0000259" key="3">
    <source>
        <dbReference type="PROSITE" id="PS51294"/>
    </source>
</evidence>
<feature type="domain" description="HTH myb-type" evidence="3">
    <location>
        <begin position="592"/>
        <end position="648"/>
    </location>
</feature>
<feature type="region of interest" description="Disordered" evidence="1">
    <location>
        <begin position="760"/>
        <end position="791"/>
    </location>
</feature>
<feature type="region of interest" description="Disordered" evidence="1">
    <location>
        <begin position="673"/>
        <end position="718"/>
    </location>
</feature>
<feature type="compositionally biased region" description="Acidic residues" evidence="1">
    <location>
        <begin position="303"/>
        <end position="315"/>
    </location>
</feature>
<feature type="compositionally biased region" description="Acidic residues" evidence="1">
    <location>
        <begin position="426"/>
        <end position="436"/>
    </location>
</feature>
<proteinExistence type="predicted"/>
<dbReference type="PROSITE" id="PS51294">
    <property type="entry name" value="HTH_MYB"/>
    <property type="match status" value="1"/>
</dbReference>
<feature type="compositionally biased region" description="Low complexity" evidence="1">
    <location>
        <begin position="77"/>
        <end position="90"/>
    </location>
</feature>
<name>A0A2N5TRT1_9BASI</name>
<feature type="compositionally biased region" description="Low complexity" evidence="1">
    <location>
        <begin position="17"/>
        <end position="53"/>
    </location>
</feature>
<dbReference type="GO" id="GO:0070898">
    <property type="term" value="P:RNA polymerase III preinitiation complex assembly"/>
    <property type="evidence" value="ECO:0007669"/>
    <property type="project" value="TreeGrafter"/>
</dbReference>
<feature type="compositionally biased region" description="Acidic residues" evidence="1">
    <location>
        <begin position="779"/>
        <end position="791"/>
    </location>
</feature>
<feature type="compositionally biased region" description="Low complexity" evidence="1">
    <location>
        <begin position="176"/>
        <end position="185"/>
    </location>
</feature>
<gene>
    <name evidence="4" type="ORF">PCASD_25202</name>
</gene>
<reference evidence="4 5" key="1">
    <citation type="submission" date="2017-11" db="EMBL/GenBank/DDBJ databases">
        <title>De novo assembly and phasing of dikaryotic genomes from two isolates of Puccinia coronata f. sp. avenae, the causal agent of oat crown rust.</title>
        <authorList>
            <person name="Miller M.E."/>
            <person name="Zhang Y."/>
            <person name="Omidvar V."/>
            <person name="Sperschneider J."/>
            <person name="Schwessinger B."/>
            <person name="Raley C."/>
            <person name="Palmer J.M."/>
            <person name="Garnica D."/>
            <person name="Upadhyaya N."/>
            <person name="Rathjen J."/>
            <person name="Taylor J.M."/>
            <person name="Park R.F."/>
            <person name="Dodds P.N."/>
            <person name="Hirsch C.D."/>
            <person name="Kianian S.F."/>
            <person name="Figueroa M."/>
        </authorList>
    </citation>
    <scope>NUCLEOTIDE SEQUENCE [LARGE SCALE GENOMIC DNA]</scope>
    <source>
        <strain evidence="4">12SD80</strain>
    </source>
</reference>
<evidence type="ECO:0000256" key="1">
    <source>
        <dbReference type="SAM" id="MobiDB-lite"/>
    </source>
</evidence>
<feature type="compositionally biased region" description="Acidic residues" evidence="1">
    <location>
        <begin position="405"/>
        <end position="419"/>
    </location>
</feature>
<feature type="region of interest" description="Disordered" evidence="1">
    <location>
        <begin position="481"/>
        <end position="531"/>
    </location>
</feature>
<dbReference type="InterPro" id="IPR017930">
    <property type="entry name" value="Myb_dom"/>
</dbReference>
<feature type="compositionally biased region" description="Basic and acidic residues" evidence="1">
    <location>
        <begin position="339"/>
        <end position="366"/>
    </location>
</feature>
<dbReference type="PROSITE" id="PS50090">
    <property type="entry name" value="MYB_LIKE"/>
    <property type="match status" value="1"/>
</dbReference>
<dbReference type="GO" id="GO:0001156">
    <property type="term" value="F:TFIIIC-class transcription factor complex binding"/>
    <property type="evidence" value="ECO:0007669"/>
    <property type="project" value="TreeGrafter"/>
</dbReference>
<sequence length="807" mass="90228">MSRVVKGNSRLIFRPKNNTTANTTNTPQPTTTNNNNNTTAITTTNQPTTNNTNESSTHHTTQLSPAQKMKLKAQAAKAARAALKTSSRATSIATEMEPAKHSLISSTRKPTPDPTIDPILDSLTSSRPTTHDHPFQHDIPVPDNTLSNTANPSPTSTLTQSPQSVTATHQPLHIPTSTTTNTTSSHQVKSIPKKKPTKKTNPEEAPDEEEEEEDISPRLKRKRHLEQLRKNKKNKSNNNQGESQVCQTNDRVHQKSITKLKAQARKPKSSTRTKKGSKGKKAVVGDENGGTVVVEGRSGPDGGEGEEEEEEEEGPLDPTKVSMASLTNAHLSKGQTSEVLEKRVEMIMERRDREKKERMTAREEKKRQAKLVLINRAQSVKARRKQQRLDDQHQQQLPSGVQKEPDEEQLAVTSDEEMADGFGDNNNDDNDDDGEQEQDKEKEAESRKQKIMQEYGLEDIDSDDDLADFEEVEYDEFARKQKTTTTTAAASSSFTAAAAPAATSAKSKKKAAVPHDEQEEEEEVEVEEFNVDDYVPQASQYAPQLRVVDGQMVLDQDSLEVNRRDQSPSQLDDMEVVEESDTTRLVNSNTWSKAVRGERWTADETGLFYDAVRLFGSDFEMISQLFPGRTRRQIRLKWNKEEKISPDEITRALLGKKPAPAAVAAADGELERISEASDERSDHTANDDDDDDDDAHEEREDWEDSEGGTRTEADSGVDVERLVMPRQLRTFREYARIVGIDATGPIPEDPMDKWREKERLELEKLDRAGQPNKSAPDLTDMDPDAQEDEVQDLVHLDFAGWGELDDD</sequence>
<feature type="compositionally biased region" description="Basic and acidic residues" evidence="1">
    <location>
        <begin position="707"/>
        <end position="718"/>
    </location>
</feature>
<dbReference type="AlphaFoldDB" id="A0A2N5TRT1"/>
<protein>
    <submittedName>
        <fullName evidence="4">Uncharacterized protein</fullName>
    </submittedName>
</protein>
<feature type="compositionally biased region" description="Basic residues" evidence="1">
    <location>
        <begin position="218"/>
        <end position="235"/>
    </location>
</feature>
<feature type="compositionally biased region" description="Low complexity" evidence="1">
    <location>
        <begin position="152"/>
        <end position="166"/>
    </location>
</feature>
<dbReference type="InterPro" id="IPR039467">
    <property type="entry name" value="TFIIIB_B''_Myb"/>
</dbReference>
<feature type="compositionally biased region" description="Basic and acidic residues" evidence="1">
    <location>
        <begin position="437"/>
        <end position="448"/>
    </location>
</feature>
<dbReference type="SMART" id="SM00717">
    <property type="entry name" value="SANT"/>
    <property type="match status" value="1"/>
</dbReference>
<dbReference type="Pfam" id="PF15963">
    <property type="entry name" value="Myb_DNA-bind_7"/>
    <property type="match status" value="1"/>
</dbReference>
<dbReference type="PANTHER" id="PTHR22929">
    <property type="entry name" value="RNA POLYMERASE III TRANSCRIPTION INITIATION FACTOR B"/>
    <property type="match status" value="1"/>
</dbReference>
<feature type="compositionally biased region" description="Acidic residues" evidence="1">
    <location>
        <begin position="517"/>
        <end position="531"/>
    </location>
</feature>
<dbReference type="Gene3D" id="1.10.10.60">
    <property type="entry name" value="Homeodomain-like"/>
    <property type="match status" value="1"/>
</dbReference>
<feature type="compositionally biased region" description="Acidic residues" evidence="1">
    <location>
        <begin position="204"/>
        <end position="214"/>
    </location>
</feature>
<dbReference type="GO" id="GO:0000126">
    <property type="term" value="C:transcription factor TFIIIB complex"/>
    <property type="evidence" value="ECO:0007669"/>
    <property type="project" value="TreeGrafter"/>
</dbReference>
<feature type="compositionally biased region" description="Basic and acidic residues" evidence="1">
    <location>
        <begin position="673"/>
        <end position="686"/>
    </location>
</feature>
<organism evidence="4 5">
    <name type="scientific">Puccinia coronata f. sp. avenae</name>
    <dbReference type="NCBI Taxonomy" id="200324"/>
    <lineage>
        <taxon>Eukaryota</taxon>
        <taxon>Fungi</taxon>
        <taxon>Dikarya</taxon>
        <taxon>Basidiomycota</taxon>
        <taxon>Pucciniomycotina</taxon>
        <taxon>Pucciniomycetes</taxon>
        <taxon>Pucciniales</taxon>
        <taxon>Pucciniaceae</taxon>
        <taxon>Puccinia</taxon>
    </lineage>
</organism>
<dbReference type="CDD" id="cd00167">
    <property type="entry name" value="SANT"/>
    <property type="match status" value="1"/>
</dbReference>
<dbReference type="InterPro" id="IPR009057">
    <property type="entry name" value="Homeodomain-like_sf"/>
</dbReference>
<feature type="compositionally biased region" description="Polar residues" evidence="1">
    <location>
        <begin position="322"/>
        <end position="338"/>
    </location>
</feature>
<evidence type="ECO:0000313" key="4">
    <source>
        <dbReference type="EMBL" id="PLW28215.1"/>
    </source>
</evidence>
<dbReference type="SUPFAM" id="SSF46689">
    <property type="entry name" value="Homeodomain-like"/>
    <property type="match status" value="1"/>
</dbReference>
<feature type="compositionally biased region" description="Basic residues" evidence="1">
    <location>
        <begin position="254"/>
        <end position="281"/>
    </location>
</feature>
<feature type="compositionally biased region" description="Polar residues" evidence="1">
    <location>
        <begin position="240"/>
        <end position="249"/>
    </location>
</feature>
<dbReference type="Proteomes" id="UP000235392">
    <property type="component" value="Unassembled WGS sequence"/>
</dbReference>
<feature type="region of interest" description="Disordered" evidence="1">
    <location>
        <begin position="77"/>
        <end position="464"/>
    </location>
</feature>
<feature type="compositionally biased region" description="Acidic residues" evidence="1">
    <location>
        <begin position="687"/>
        <end position="706"/>
    </location>
</feature>
<evidence type="ECO:0000259" key="2">
    <source>
        <dbReference type="PROSITE" id="PS50090"/>
    </source>
</evidence>
<dbReference type="InterPro" id="IPR001005">
    <property type="entry name" value="SANT/Myb"/>
</dbReference>
<feature type="domain" description="Myb-like" evidence="2">
    <location>
        <begin position="592"/>
        <end position="642"/>
    </location>
</feature>
<feature type="compositionally biased region" description="Low complexity" evidence="1">
    <location>
        <begin position="483"/>
        <end position="505"/>
    </location>
</feature>
<feature type="region of interest" description="Disordered" evidence="1">
    <location>
        <begin position="1"/>
        <end position="64"/>
    </location>
</feature>
<accession>A0A2N5TRT1</accession>
<dbReference type="PANTHER" id="PTHR22929:SF0">
    <property type="entry name" value="TRANSCRIPTION FACTOR TFIIIB COMPONENT B'' HOMOLOG"/>
    <property type="match status" value="1"/>
</dbReference>
<comment type="caution">
    <text evidence="4">The sequence shown here is derived from an EMBL/GenBank/DDBJ whole genome shotgun (WGS) entry which is preliminary data.</text>
</comment>